<evidence type="ECO:0000256" key="1">
    <source>
        <dbReference type="SAM" id="MobiDB-lite"/>
    </source>
</evidence>
<dbReference type="OrthoDB" id="10040691at2759"/>
<dbReference type="PANTHER" id="PTHR17604:SF7">
    <property type="entry name" value="TONDU-DOMAIN-CONTAINING GROWTH INHIBITOR, ISOFORM A"/>
    <property type="match status" value="1"/>
</dbReference>
<feature type="compositionally biased region" description="Low complexity" evidence="1">
    <location>
        <begin position="225"/>
        <end position="242"/>
    </location>
</feature>
<accession>A0A814EBD0</accession>
<dbReference type="GO" id="GO:0001223">
    <property type="term" value="F:transcription coactivator binding"/>
    <property type="evidence" value="ECO:0007669"/>
    <property type="project" value="TreeGrafter"/>
</dbReference>
<evidence type="ECO:0000313" key="3">
    <source>
        <dbReference type="EMBL" id="CAF3740369.1"/>
    </source>
</evidence>
<protein>
    <submittedName>
        <fullName evidence="2">Uncharacterized protein</fullName>
    </submittedName>
</protein>
<dbReference type="Proteomes" id="UP000663829">
    <property type="component" value="Unassembled WGS sequence"/>
</dbReference>
<dbReference type="PANTHER" id="PTHR17604">
    <property type="entry name" value="TRANSCRIPTION COFACTOR VESTIGIAL-LIKE PROTEIN 4"/>
    <property type="match status" value="1"/>
</dbReference>
<evidence type="ECO:0000313" key="4">
    <source>
        <dbReference type="Proteomes" id="UP000663829"/>
    </source>
</evidence>
<feature type="region of interest" description="Disordered" evidence="1">
    <location>
        <begin position="16"/>
        <end position="53"/>
    </location>
</feature>
<dbReference type="InterPro" id="IPR028184">
    <property type="entry name" value="VGLL4"/>
</dbReference>
<gene>
    <name evidence="2" type="ORF">GPM918_LOCUS12025</name>
    <name evidence="3" type="ORF">SRO942_LOCUS12026</name>
</gene>
<dbReference type="InterPro" id="IPR006627">
    <property type="entry name" value="TDU_repeat"/>
</dbReference>
<dbReference type="SMART" id="SM00711">
    <property type="entry name" value="TDU"/>
    <property type="match status" value="3"/>
</dbReference>
<feature type="compositionally biased region" description="Low complexity" evidence="1">
    <location>
        <begin position="21"/>
        <end position="36"/>
    </location>
</feature>
<feature type="region of interest" description="Disordered" evidence="1">
    <location>
        <begin position="225"/>
        <end position="248"/>
    </location>
</feature>
<dbReference type="EMBL" id="CAJNOQ010002582">
    <property type="protein sequence ID" value="CAF0966870.1"/>
    <property type="molecule type" value="Genomic_DNA"/>
</dbReference>
<comment type="caution">
    <text evidence="2">The sequence shown here is derived from an EMBL/GenBank/DDBJ whole genome shotgun (WGS) entry which is preliminary data.</text>
</comment>
<name>A0A814EBD0_9BILA</name>
<reference evidence="2" key="1">
    <citation type="submission" date="2021-02" db="EMBL/GenBank/DDBJ databases">
        <authorList>
            <person name="Nowell W R."/>
        </authorList>
    </citation>
    <scope>NUCLEOTIDE SEQUENCE</scope>
</reference>
<keyword evidence="4" id="KW-1185">Reference proteome</keyword>
<dbReference type="Proteomes" id="UP000681722">
    <property type="component" value="Unassembled WGS sequence"/>
</dbReference>
<sequence length="321" mass="36491">MRESSVGEKVYVEIMNKLDGSSQSSSSTDASYYSSENSEHKASPMNETTAISSSLLQSRKNSICNVPIKKRRPFIVDSSNTSSNDLDNRLYDNYSNNENDYNRSVTIPTKNHFNNDDNSAHDRLKLSYMSAHLEQMNTFFRQQHPYITTSTFPFFPLSTSVDYLLAQQLLEAYRLFSENALKDRHTNFNDNHMKTDYTIEEHFRKSLGDNYEKFANGFLTPPTSISSGTSSNYSDSESNNSPIEPTPVDSIEEHFARSLGKLWPISTEICTNSCSTTPSIPSSKVNNNHEHLNESCVDEHFAKALGIDRWEKLKEKHVNNT</sequence>
<organism evidence="2 4">
    <name type="scientific">Didymodactylos carnosus</name>
    <dbReference type="NCBI Taxonomy" id="1234261"/>
    <lineage>
        <taxon>Eukaryota</taxon>
        <taxon>Metazoa</taxon>
        <taxon>Spiralia</taxon>
        <taxon>Gnathifera</taxon>
        <taxon>Rotifera</taxon>
        <taxon>Eurotatoria</taxon>
        <taxon>Bdelloidea</taxon>
        <taxon>Philodinida</taxon>
        <taxon>Philodinidae</taxon>
        <taxon>Didymodactylos</taxon>
    </lineage>
</organism>
<dbReference type="AlphaFoldDB" id="A0A814EBD0"/>
<evidence type="ECO:0000313" key="2">
    <source>
        <dbReference type="EMBL" id="CAF0966870.1"/>
    </source>
</evidence>
<proteinExistence type="predicted"/>
<dbReference type="EMBL" id="CAJOBC010002582">
    <property type="protein sequence ID" value="CAF3740369.1"/>
    <property type="molecule type" value="Genomic_DNA"/>
</dbReference>
<dbReference type="GO" id="GO:0045892">
    <property type="term" value="P:negative regulation of DNA-templated transcription"/>
    <property type="evidence" value="ECO:0007669"/>
    <property type="project" value="TreeGrafter"/>
</dbReference>